<dbReference type="InterPro" id="IPR011990">
    <property type="entry name" value="TPR-like_helical_dom_sf"/>
</dbReference>
<evidence type="ECO:0000256" key="8">
    <source>
        <dbReference type="ARBA" id="ARBA00022927"/>
    </source>
</evidence>
<dbReference type="GO" id="GO:0030126">
    <property type="term" value="C:COPI vesicle coat"/>
    <property type="evidence" value="ECO:0007669"/>
    <property type="project" value="TreeGrafter"/>
</dbReference>
<comment type="function">
    <text evidence="12">The coatomer is a cytosolic protein complex that binds to dilysine motifs and reversibly associates with Golgi non-clathrin-coated vesicles, which further mediate biosynthetic protein transport from the ER, via the Golgi up to the trans Golgi network. The coatomer complex is required for budding from Golgi membranes, and is essential for the retrograde Golgi-to-ER transport of dilysine-tagged proteins.</text>
</comment>
<evidence type="ECO:0000256" key="3">
    <source>
        <dbReference type="ARBA" id="ARBA00008827"/>
    </source>
</evidence>
<evidence type="ECO:0000256" key="11">
    <source>
        <dbReference type="ARBA" id="ARBA00023329"/>
    </source>
</evidence>
<comment type="similarity">
    <text evidence="3">Belongs to the COPE family.</text>
</comment>
<evidence type="ECO:0000256" key="5">
    <source>
        <dbReference type="ARBA" id="ARBA00022448"/>
    </source>
</evidence>
<dbReference type="OrthoDB" id="310217at2759"/>
<comment type="subunit">
    <text evidence="4">Oligomeric complex that consists of at least the alpha, beta, beta', gamma, delta, epsilon and zeta subunits.</text>
</comment>
<dbReference type="SUPFAM" id="SSF48452">
    <property type="entry name" value="TPR-like"/>
    <property type="match status" value="1"/>
</dbReference>
<keyword evidence="11" id="KW-0968">Cytoplasmic vesicle</keyword>
<organism evidence="13 14">
    <name type="scientific">Colocasia esculenta</name>
    <name type="common">Wild taro</name>
    <name type="synonym">Arum esculentum</name>
    <dbReference type="NCBI Taxonomy" id="4460"/>
    <lineage>
        <taxon>Eukaryota</taxon>
        <taxon>Viridiplantae</taxon>
        <taxon>Streptophyta</taxon>
        <taxon>Embryophyta</taxon>
        <taxon>Tracheophyta</taxon>
        <taxon>Spermatophyta</taxon>
        <taxon>Magnoliopsida</taxon>
        <taxon>Liliopsida</taxon>
        <taxon>Araceae</taxon>
        <taxon>Aroideae</taxon>
        <taxon>Colocasieae</taxon>
        <taxon>Colocasia</taxon>
    </lineage>
</organism>
<keyword evidence="5" id="KW-0813">Transport</keyword>
<evidence type="ECO:0000313" key="13">
    <source>
        <dbReference type="EMBL" id="MQM04971.1"/>
    </source>
</evidence>
<dbReference type="PANTHER" id="PTHR10805">
    <property type="entry name" value="COATOMER SUBUNIT EPSILON"/>
    <property type="match status" value="1"/>
</dbReference>
<evidence type="ECO:0000256" key="9">
    <source>
        <dbReference type="ARBA" id="ARBA00023034"/>
    </source>
</evidence>
<dbReference type="GO" id="GO:0005198">
    <property type="term" value="F:structural molecule activity"/>
    <property type="evidence" value="ECO:0007669"/>
    <property type="project" value="InterPro"/>
</dbReference>
<gene>
    <name evidence="13" type="ORF">Taro_037776</name>
</gene>
<sequence>CFFFSYLWHQHSLAVALPDLNHRQPPIPPPPPAAVVAAAAGAEMASPDHLFALRNSFYLGAYQAAITSAEQLRNLSPEEADERDTLVYRSYIAQGSYQLAIQDISDSASTSLQAIKLLAKYFDPTESKEAVISSLKEWLSDAAIANNPVLRLVAGTIFLHEQDYSEALKHTNSGGTMELHALNVQIYLKMHRADYAEKQLKIMQQTDEDNTLTQLATAWHNLAVGGSKIQEAYLIFQDFSEKYQMTGLILNGKAVCCMHMGHFDEAETLLDARDPETLANLIVCSLHLGKSSTRYLRVGASALAVLSSTAPTRGVNGPGQPVNLSVRLGMETWRKKGEVVAVTLWDDFLAAKLLFCLLRPKVTVPASQLPCQLTLPTELT</sequence>
<keyword evidence="14" id="KW-1185">Reference proteome</keyword>
<dbReference type="GO" id="GO:0000139">
    <property type="term" value="C:Golgi membrane"/>
    <property type="evidence" value="ECO:0007669"/>
    <property type="project" value="UniProtKB-SubCell"/>
</dbReference>
<dbReference type="Gene3D" id="1.25.40.10">
    <property type="entry name" value="Tetratricopeptide repeat domain"/>
    <property type="match status" value="1"/>
</dbReference>
<comment type="caution">
    <text evidence="13">The sequence shown here is derived from an EMBL/GenBank/DDBJ whole genome shotgun (WGS) entry which is preliminary data.</text>
</comment>
<dbReference type="Pfam" id="PF04733">
    <property type="entry name" value="Coatomer_E"/>
    <property type="match status" value="1"/>
</dbReference>
<dbReference type="GO" id="GO:0015031">
    <property type="term" value="P:protein transport"/>
    <property type="evidence" value="ECO:0007669"/>
    <property type="project" value="UniProtKB-KW"/>
</dbReference>
<evidence type="ECO:0000256" key="1">
    <source>
        <dbReference type="ARBA" id="ARBA00004255"/>
    </source>
</evidence>
<dbReference type="GO" id="GO:0006890">
    <property type="term" value="P:retrograde vesicle-mediated transport, Golgi to endoplasmic reticulum"/>
    <property type="evidence" value="ECO:0007669"/>
    <property type="project" value="InterPro"/>
</dbReference>
<dbReference type="GO" id="GO:0006888">
    <property type="term" value="P:endoplasmic reticulum to Golgi vesicle-mediated transport"/>
    <property type="evidence" value="ECO:0007669"/>
    <property type="project" value="TreeGrafter"/>
</dbReference>
<evidence type="ECO:0008006" key="15">
    <source>
        <dbReference type="Google" id="ProtNLM"/>
    </source>
</evidence>
<keyword evidence="8" id="KW-0653">Protein transport</keyword>
<name>A0A843WH90_COLES</name>
<evidence type="ECO:0000256" key="2">
    <source>
        <dbReference type="ARBA" id="ARBA00004347"/>
    </source>
</evidence>
<accession>A0A843WH90</accession>
<evidence type="ECO:0000256" key="7">
    <source>
        <dbReference type="ARBA" id="ARBA00022892"/>
    </source>
</evidence>
<evidence type="ECO:0000256" key="4">
    <source>
        <dbReference type="ARBA" id="ARBA00011775"/>
    </source>
</evidence>
<dbReference type="AlphaFoldDB" id="A0A843WH90"/>
<proteinExistence type="inferred from homology"/>
<evidence type="ECO:0000256" key="10">
    <source>
        <dbReference type="ARBA" id="ARBA00023136"/>
    </source>
</evidence>
<dbReference type="InterPro" id="IPR006822">
    <property type="entry name" value="Coatomer_esu"/>
</dbReference>
<dbReference type="FunFam" id="1.25.40.10:FF:000140">
    <property type="entry name" value="Coatomer subunit epsilon"/>
    <property type="match status" value="1"/>
</dbReference>
<evidence type="ECO:0000256" key="6">
    <source>
        <dbReference type="ARBA" id="ARBA00022490"/>
    </source>
</evidence>
<comment type="subcellular location">
    <subcellularLocation>
        <location evidence="2">Cytoplasmic vesicle</location>
        <location evidence="2">COPI-coated vesicle membrane</location>
        <topology evidence="2">Peripheral membrane protein</topology>
        <orientation evidence="2">Cytoplasmic side</orientation>
    </subcellularLocation>
    <subcellularLocation>
        <location evidence="1">Golgi apparatus membrane</location>
        <topology evidence="1">Peripheral membrane protein</topology>
        <orientation evidence="1">Cytoplasmic side</orientation>
    </subcellularLocation>
</comment>
<evidence type="ECO:0000256" key="12">
    <source>
        <dbReference type="ARBA" id="ARBA00025582"/>
    </source>
</evidence>
<keyword evidence="6" id="KW-0963">Cytoplasm</keyword>
<feature type="non-terminal residue" evidence="13">
    <location>
        <position position="1"/>
    </location>
</feature>
<dbReference type="EMBL" id="NMUH01003320">
    <property type="protein sequence ID" value="MQM04971.1"/>
    <property type="molecule type" value="Genomic_DNA"/>
</dbReference>
<evidence type="ECO:0000313" key="14">
    <source>
        <dbReference type="Proteomes" id="UP000652761"/>
    </source>
</evidence>
<dbReference type="PANTHER" id="PTHR10805:SF0">
    <property type="entry name" value="COATOMER SUBUNIT EPSILON"/>
    <property type="match status" value="1"/>
</dbReference>
<dbReference type="Proteomes" id="UP000652761">
    <property type="component" value="Unassembled WGS sequence"/>
</dbReference>
<reference evidence="13" key="1">
    <citation type="submission" date="2017-07" db="EMBL/GenBank/DDBJ databases">
        <title>Taro Niue Genome Assembly and Annotation.</title>
        <authorList>
            <person name="Atibalentja N."/>
            <person name="Keating K."/>
            <person name="Fields C.J."/>
        </authorList>
    </citation>
    <scope>NUCLEOTIDE SEQUENCE</scope>
    <source>
        <strain evidence="13">Niue_2</strain>
        <tissue evidence="13">Leaf</tissue>
    </source>
</reference>
<keyword evidence="10" id="KW-0472">Membrane</keyword>
<keyword evidence="7" id="KW-0931">ER-Golgi transport</keyword>
<keyword evidence="9" id="KW-0333">Golgi apparatus</keyword>
<protein>
    <recommendedName>
        <fullName evidence="15">Coatomer subunit epsilon</fullName>
    </recommendedName>
</protein>
<dbReference type="GO" id="GO:0006891">
    <property type="term" value="P:intra-Golgi vesicle-mediated transport"/>
    <property type="evidence" value="ECO:0007669"/>
    <property type="project" value="TreeGrafter"/>
</dbReference>